<keyword evidence="10" id="KW-1185">Reference proteome</keyword>
<dbReference type="Pfam" id="PF00069">
    <property type="entry name" value="Pkinase"/>
    <property type="match status" value="1"/>
</dbReference>
<evidence type="ECO:0000313" key="10">
    <source>
        <dbReference type="Proteomes" id="UP000231279"/>
    </source>
</evidence>
<evidence type="ECO:0000256" key="1">
    <source>
        <dbReference type="ARBA" id="ARBA00022527"/>
    </source>
</evidence>
<dbReference type="InterPro" id="IPR011009">
    <property type="entry name" value="Kinase-like_dom_sf"/>
</dbReference>
<keyword evidence="1 7" id="KW-0723">Serine/threonine-protein kinase</keyword>
<keyword evidence="4 9" id="KW-0418">Kinase</keyword>
<proteinExistence type="inferred from homology"/>
<feature type="domain" description="Protein kinase" evidence="8">
    <location>
        <begin position="55"/>
        <end position="335"/>
    </location>
</feature>
<dbReference type="EMBL" id="NKXS01002457">
    <property type="protein sequence ID" value="PIN13529.1"/>
    <property type="molecule type" value="Genomic_DNA"/>
</dbReference>
<dbReference type="OrthoDB" id="339325at2759"/>
<dbReference type="PROSITE" id="PS50011">
    <property type="entry name" value="PROTEIN_KINASE_DOM"/>
    <property type="match status" value="1"/>
</dbReference>
<evidence type="ECO:0000313" key="9">
    <source>
        <dbReference type="EMBL" id="PIN13529.1"/>
    </source>
</evidence>
<dbReference type="AlphaFoldDB" id="A0A2G9H7P7"/>
<sequence>MGFIKFLKFLKLKLRRKRVAERVAAVHEDSVIVEDSTKGVRSMVFCWEEIKKMTMDLSIMVGYGGFSTVYLAEFPDSTRAAVKIQCSSERLDRAYKQELEILTHVRHPNVVKLLGYCNDREEGILLLEYIPNGNLQEKLHNSNYVPLSWKRRMIITFQLAQVLEYLHEKCSLQIVHGDIKPSNILLDDQMNCKLCDFGSAKMGFSSLVLPPSSRRNRITLLGSPGYTDPYYLKTGLVSKKNDVYSFGVIVLELITGLEAFNLVNGEIVTTRADVALRDVEKVVEIIDPRLGGEIIDLDEVKTMAGVAAMCLCDCPSLRPSMSDILSTMRNKISWISLCVFEEKVV</sequence>
<protein>
    <submittedName>
        <fullName evidence="9">Serine/threonine protein kinase</fullName>
        <ecNumber evidence="9">2.7.11.1</ecNumber>
    </submittedName>
</protein>
<keyword evidence="3 6" id="KW-0547">Nucleotide-binding</keyword>
<organism evidence="9 10">
    <name type="scientific">Handroanthus impetiginosus</name>
    <dbReference type="NCBI Taxonomy" id="429701"/>
    <lineage>
        <taxon>Eukaryota</taxon>
        <taxon>Viridiplantae</taxon>
        <taxon>Streptophyta</taxon>
        <taxon>Embryophyta</taxon>
        <taxon>Tracheophyta</taxon>
        <taxon>Spermatophyta</taxon>
        <taxon>Magnoliopsida</taxon>
        <taxon>eudicotyledons</taxon>
        <taxon>Gunneridae</taxon>
        <taxon>Pentapetalae</taxon>
        <taxon>asterids</taxon>
        <taxon>lamiids</taxon>
        <taxon>Lamiales</taxon>
        <taxon>Bignoniaceae</taxon>
        <taxon>Crescentiina</taxon>
        <taxon>Tabebuia alliance</taxon>
        <taxon>Handroanthus</taxon>
    </lineage>
</organism>
<name>A0A2G9H7P7_9LAMI</name>
<evidence type="ECO:0000256" key="7">
    <source>
        <dbReference type="RuleBase" id="RU000304"/>
    </source>
</evidence>
<dbReference type="PANTHER" id="PTHR47989">
    <property type="entry name" value="OS01G0750732 PROTEIN"/>
    <property type="match status" value="1"/>
</dbReference>
<dbReference type="InterPro" id="IPR000719">
    <property type="entry name" value="Prot_kinase_dom"/>
</dbReference>
<feature type="binding site" evidence="6">
    <location>
        <position position="83"/>
    </location>
    <ligand>
        <name>ATP</name>
        <dbReference type="ChEBI" id="CHEBI:30616"/>
    </ligand>
</feature>
<dbReference type="GO" id="GO:0004674">
    <property type="term" value="F:protein serine/threonine kinase activity"/>
    <property type="evidence" value="ECO:0007669"/>
    <property type="project" value="UniProtKB-KW"/>
</dbReference>
<evidence type="ECO:0000256" key="3">
    <source>
        <dbReference type="ARBA" id="ARBA00022741"/>
    </source>
</evidence>
<dbReference type="InterPro" id="IPR017441">
    <property type="entry name" value="Protein_kinase_ATP_BS"/>
</dbReference>
<dbReference type="EC" id="2.7.11.1" evidence="9"/>
<comment type="caution">
    <text evidence="9">The sequence shown here is derived from an EMBL/GenBank/DDBJ whole genome shotgun (WGS) entry which is preliminary data.</text>
</comment>
<evidence type="ECO:0000259" key="8">
    <source>
        <dbReference type="PROSITE" id="PS50011"/>
    </source>
</evidence>
<dbReference type="Gene3D" id="3.30.200.20">
    <property type="entry name" value="Phosphorylase Kinase, domain 1"/>
    <property type="match status" value="1"/>
</dbReference>
<accession>A0A2G9H7P7</accession>
<evidence type="ECO:0000256" key="4">
    <source>
        <dbReference type="ARBA" id="ARBA00022777"/>
    </source>
</evidence>
<dbReference type="InterPro" id="IPR008271">
    <property type="entry name" value="Ser/Thr_kinase_AS"/>
</dbReference>
<reference evidence="10" key="1">
    <citation type="journal article" date="2018" name="Gigascience">
        <title>Genome assembly of the Pink Ipe (Handroanthus impetiginosus, Bignoniaceae), a highly valued, ecologically keystone Neotropical timber forest tree.</title>
        <authorList>
            <person name="Silva-Junior O.B."/>
            <person name="Grattapaglia D."/>
            <person name="Novaes E."/>
            <person name="Collevatti R.G."/>
        </authorList>
    </citation>
    <scope>NUCLEOTIDE SEQUENCE [LARGE SCALE GENOMIC DNA]</scope>
    <source>
        <strain evidence="10">cv. UFG-1</strain>
    </source>
</reference>
<dbReference type="Proteomes" id="UP000231279">
    <property type="component" value="Unassembled WGS sequence"/>
</dbReference>
<dbReference type="Gene3D" id="1.10.510.10">
    <property type="entry name" value="Transferase(Phosphotransferase) domain 1"/>
    <property type="match status" value="1"/>
</dbReference>
<gene>
    <name evidence="9" type="ORF">CDL12_13841</name>
</gene>
<comment type="similarity">
    <text evidence="7">Belongs to the protein kinase superfamily.</text>
</comment>
<dbReference type="PROSITE" id="PS00108">
    <property type="entry name" value="PROTEIN_KINASE_ST"/>
    <property type="match status" value="1"/>
</dbReference>
<evidence type="ECO:0000256" key="2">
    <source>
        <dbReference type="ARBA" id="ARBA00022679"/>
    </source>
</evidence>
<keyword evidence="5 6" id="KW-0067">ATP-binding</keyword>
<dbReference type="STRING" id="429701.A0A2G9H7P7"/>
<dbReference type="SMART" id="SM00220">
    <property type="entry name" value="S_TKc"/>
    <property type="match status" value="1"/>
</dbReference>
<dbReference type="PROSITE" id="PS00107">
    <property type="entry name" value="PROTEIN_KINASE_ATP"/>
    <property type="match status" value="1"/>
</dbReference>
<evidence type="ECO:0000256" key="5">
    <source>
        <dbReference type="ARBA" id="ARBA00022840"/>
    </source>
</evidence>
<keyword evidence="2 9" id="KW-0808">Transferase</keyword>
<dbReference type="PANTHER" id="PTHR47989:SF26">
    <property type="entry name" value="PROTEIN KINASE DOMAIN-CONTAINING PROTEIN"/>
    <property type="match status" value="1"/>
</dbReference>
<evidence type="ECO:0000256" key="6">
    <source>
        <dbReference type="PROSITE-ProRule" id="PRU10141"/>
    </source>
</evidence>
<dbReference type="GO" id="GO:0005524">
    <property type="term" value="F:ATP binding"/>
    <property type="evidence" value="ECO:0007669"/>
    <property type="project" value="UniProtKB-UniRule"/>
</dbReference>
<dbReference type="SUPFAM" id="SSF56112">
    <property type="entry name" value="Protein kinase-like (PK-like)"/>
    <property type="match status" value="1"/>
</dbReference>